<comment type="caution">
    <text evidence="1">The sequence shown here is derived from an EMBL/GenBank/DDBJ whole genome shotgun (WGS) entry which is preliminary data.</text>
</comment>
<keyword evidence="2" id="KW-1185">Reference proteome</keyword>
<dbReference type="AlphaFoldDB" id="A0A098S970"/>
<dbReference type="Proteomes" id="UP000029736">
    <property type="component" value="Unassembled WGS sequence"/>
</dbReference>
<reference evidence="1 2" key="1">
    <citation type="journal article" date="2014" name="Int. J. Syst. Evol. Microbiol.">
        <title>Phaeodactylibacter xiamenensis gen. nov., sp. nov., a member of the family Saprospiraceae isolated from the marine alga Phaeodactylum tricornutum.</title>
        <authorList>
            <person name="Chen Z.Jr."/>
            <person name="Lei X."/>
            <person name="Lai Q."/>
            <person name="Li Y."/>
            <person name="Zhang B."/>
            <person name="Zhang J."/>
            <person name="Zhang H."/>
            <person name="Yang L."/>
            <person name="Zheng W."/>
            <person name="Tian Y."/>
            <person name="Yu Z."/>
            <person name="Xu H.Jr."/>
            <person name="Zheng T."/>
        </authorList>
    </citation>
    <scope>NUCLEOTIDE SEQUENCE [LARGE SCALE GENOMIC DNA]</scope>
    <source>
        <strain evidence="1 2">KD52</strain>
    </source>
</reference>
<gene>
    <name evidence="1" type="ORF">IX84_13925</name>
</gene>
<dbReference type="GO" id="GO:0006508">
    <property type="term" value="P:proteolysis"/>
    <property type="evidence" value="ECO:0007669"/>
    <property type="project" value="InterPro"/>
</dbReference>
<dbReference type="Gene3D" id="2.40.70.10">
    <property type="entry name" value="Acid Proteases"/>
    <property type="match status" value="2"/>
</dbReference>
<evidence type="ECO:0000313" key="2">
    <source>
        <dbReference type="Proteomes" id="UP000029736"/>
    </source>
</evidence>
<dbReference type="GO" id="GO:0004190">
    <property type="term" value="F:aspartic-type endopeptidase activity"/>
    <property type="evidence" value="ECO:0007669"/>
    <property type="project" value="InterPro"/>
</dbReference>
<evidence type="ECO:0008006" key="3">
    <source>
        <dbReference type="Google" id="ProtNLM"/>
    </source>
</evidence>
<organism evidence="1 2">
    <name type="scientific">Phaeodactylibacter xiamenensis</name>
    <dbReference type="NCBI Taxonomy" id="1524460"/>
    <lineage>
        <taxon>Bacteria</taxon>
        <taxon>Pseudomonadati</taxon>
        <taxon>Bacteroidota</taxon>
        <taxon>Saprospiria</taxon>
        <taxon>Saprospirales</taxon>
        <taxon>Haliscomenobacteraceae</taxon>
        <taxon>Phaeodactylibacter</taxon>
    </lineage>
</organism>
<dbReference type="PROSITE" id="PS00141">
    <property type="entry name" value="ASP_PROTEASE"/>
    <property type="match status" value="1"/>
</dbReference>
<accession>A0A098S970</accession>
<dbReference type="InterPro" id="IPR001969">
    <property type="entry name" value="Aspartic_peptidase_AS"/>
</dbReference>
<name>A0A098S970_9BACT</name>
<dbReference type="EMBL" id="JPOS01000034">
    <property type="protein sequence ID" value="KGE87637.1"/>
    <property type="molecule type" value="Genomic_DNA"/>
</dbReference>
<dbReference type="Pfam" id="PF13650">
    <property type="entry name" value="Asp_protease_2"/>
    <property type="match status" value="1"/>
</dbReference>
<evidence type="ECO:0000313" key="1">
    <source>
        <dbReference type="EMBL" id="KGE87637.1"/>
    </source>
</evidence>
<dbReference type="InterPro" id="IPR021109">
    <property type="entry name" value="Peptidase_aspartic_dom_sf"/>
</dbReference>
<protein>
    <recommendedName>
        <fullName evidence="3">Peptidase A2 domain-containing protein</fullName>
    </recommendedName>
</protein>
<proteinExistence type="predicted"/>
<sequence>MTIRIPFKLAGHLILIQAEVAGQSGNFILDTGSSKLILNARHYSGGRSAPNTVGMSMTGAIKDLREATVRDFTIDSLRYDRLYADIIDLNHIERKKNIRLLGLLGYNVVENYELMIDFQLKQLTLTALDKEGNRMDTLAFYEKPTDSLRVTMDKHFLVINGEVDGKALRLGLDSGAELNLLHNRVNRAVLDHFKISRRTHLAGMSGQQELEVIAGKLYRFRSGGQRCSGMRTLLTNMHTFNRTYRTRLDGLIGYEFLCVRRTLINYKKKKLYFFQWYQP</sequence>